<dbReference type="Proteomes" id="UP000663842">
    <property type="component" value="Unassembled WGS sequence"/>
</dbReference>
<comment type="caution">
    <text evidence="4">The sequence shown here is derived from an EMBL/GenBank/DDBJ whole genome shotgun (WGS) entry which is preliminary data.</text>
</comment>
<evidence type="ECO:0000313" key="7">
    <source>
        <dbReference type="Proteomes" id="UP000663887"/>
    </source>
</evidence>
<evidence type="ECO:0000313" key="5">
    <source>
        <dbReference type="EMBL" id="CAF3940276.1"/>
    </source>
</evidence>
<dbReference type="Proteomes" id="UP000676336">
    <property type="component" value="Unassembled WGS sequence"/>
</dbReference>
<dbReference type="EMBL" id="CAJOBI010002703">
    <property type="protein sequence ID" value="CAF3940276.1"/>
    <property type="molecule type" value="Genomic_DNA"/>
</dbReference>
<evidence type="ECO:0000313" key="6">
    <source>
        <dbReference type="EMBL" id="CAF4120544.1"/>
    </source>
</evidence>
<accession>A0A816V9A4</accession>
<keyword evidence="1" id="KW-0175">Coiled coil</keyword>
<feature type="compositionally biased region" description="Basic residues" evidence="2">
    <location>
        <begin position="8"/>
        <end position="20"/>
    </location>
</feature>
<dbReference type="Proteomes" id="UP000663824">
    <property type="component" value="Unassembled WGS sequence"/>
</dbReference>
<dbReference type="Proteomes" id="UP000663887">
    <property type="component" value="Unassembled WGS sequence"/>
</dbReference>
<feature type="region of interest" description="Disordered" evidence="2">
    <location>
        <begin position="1"/>
        <end position="40"/>
    </location>
</feature>
<dbReference type="EMBL" id="CAJOBF010004023">
    <property type="protein sequence ID" value="CAF4120544.1"/>
    <property type="molecule type" value="Genomic_DNA"/>
</dbReference>
<sequence length="395" mass="45979">MNAQNKTRTSRGRVIARPKRFTPTIASPSSPLPMDDLPITSNAADVNQRQKKSMGSNVIRKPLVSAGNRIYDDDSDIDEADDPPPRKIQRTSSRGRFNEQENNENNEDRGLTLIGQIKQTSKNQRFRTDQQEIENFDDIPATQRNNSSRSSITFTDTSVFPLIRNDINNVYIKLNNSMNENMTKFEKRLNRLANACLSRKDASVEQYRSSSDTGFESDVDFNGLNLLDIYAKNYGDYARQILRLLYKSDELCRSTLPSQFTHYSRKPLEKERLLKFHDAIRNKYRISKEKYDEFFTVYLRRKVVNFICDERKRQIRKKKQQILDPQLQALDQEQQALDQQKQALDLQKQALDQQQQALDQQKQALDQRQHVLHQQQQTSDTFHIASNVEQINLGD</sequence>
<evidence type="ECO:0000313" key="4">
    <source>
        <dbReference type="EMBL" id="CAF2121496.1"/>
    </source>
</evidence>
<protein>
    <submittedName>
        <fullName evidence="4">Uncharacterized protein</fullName>
    </submittedName>
</protein>
<name>A0A816V9A4_9BILA</name>
<organism evidence="4 7">
    <name type="scientific">Rotaria magnacalcarata</name>
    <dbReference type="NCBI Taxonomy" id="392030"/>
    <lineage>
        <taxon>Eukaryota</taxon>
        <taxon>Metazoa</taxon>
        <taxon>Spiralia</taxon>
        <taxon>Gnathifera</taxon>
        <taxon>Rotifera</taxon>
        <taxon>Eurotatoria</taxon>
        <taxon>Bdelloidea</taxon>
        <taxon>Philodinida</taxon>
        <taxon>Philodinidae</taxon>
        <taxon>Rotaria</taxon>
    </lineage>
</organism>
<reference evidence="4" key="1">
    <citation type="submission" date="2021-02" db="EMBL/GenBank/DDBJ databases">
        <authorList>
            <person name="Nowell W R."/>
        </authorList>
    </citation>
    <scope>NUCLEOTIDE SEQUENCE</scope>
</reference>
<dbReference type="EMBL" id="CAJNRE010005771">
    <property type="protein sequence ID" value="CAF2049495.1"/>
    <property type="molecule type" value="Genomic_DNA"/>
</dbReference>
<feature type="region of interest" description="Disordered" evidence="2">
    <location>
        <begin position="69"/>
        <end position="149"/>
    </location>
</feature>
<evidence type="ECO:0000313" key="3">
    <source>
        <dbReference type="EMBL" id="CAF2049495.1"/>
    </source>
</evidence>
<feature type="compositionally biased region" description="Acidic residues" evidence="2">
    <location>
        <begin position="73"/>
        <end position="82"/>
    </location>
</feature>
<evidence type="ECO:0000256" key="2">
    <source>
        <dbReference type="SAM" id="MobiDB-lite"/>
    </source>
</evidence>
<dbReference type="EMBL" id="CAJNRG010010343">
    <property type="protein sequence ID" value="CAF2121496.1"/>
    <property type="molecule type" value="Genomic_DNA"/>
</dbReference>
<evidence type="ECO:0000256" key="1">
    <source>
        <dbReference type="SAM" id="Coils"/>
    </source>
</evidence>
<feature type="compositionally biased region" description="Low complexity" evidence="2">
    <location>
        <begin position="27"/>
        <end position="38"/>
    </location>
</feature>
<dbReference type="AlphaFoldDB" id="A0A816V9A4"/>
<gene>
    <name evidence="3" type="ORF">MBJ925_LOCUS12742</name>
    <name evidence="5" type="ORF">SMN809_LOCUS8686</name>
    <name evidence="6" type="ORF">UXM345_LOCUS23378</name>
    <name evidence="4" type="ORF">XDN619_LOCUS22805</name>
</gene>
<proteinExistence type="predicted"/>
<feature type="coiled-coil region" evidence="1">
    <location>
        <begin position="327"/>
        <end position="371"/>
    </location>
</feature>